<accession>A0A5J4SZ46</accession>
<dbReference type="InterPro" id="IPR053161">
    <property type="entry name" value="Ulvan_degrading_GH"/>
</dbReference>
<gene>
    <name evidence="1" type="ORF">EZS27_001258</name>
</gene>
<proteinExistence type="predicted"/>
<dbReference type="AlphaFoldDB" id="A0A5J4SZ46"/>
<protein>
    <recommendedName>
        <fullName evidence="2">Glycoside hydrolase family 2</fullName>
    </recommendedName>
</protein>
<evidence type="ECO:0000313" key="1">
    <source>
        <dbReference type="EMBL" id="KAA6351449.1"/>
    </source>
</evidence>
<sequence length="943" mass="106031">MENNRHSKSFSRRTFIKSGLILVAGLPAIRVFPFSVTNNSLTVGNDSLFTLFQQPLGTAKPFVRWWWNGDKLSAKEILRELDVMKDAGIGGVEINPIAFPGGDDLAIPSLPWLSPEWIEMVKVALKGAAERGMICDTIVGSGWPFGAEFLTREEQTQLLTLSGRKVQGPAVVKLNTADLLKDSSPRVNKYKDAVEEIYALYLAPVSMDSFKAPVKLPFAGEETISVNVPAGEHILYSLVKVTGFQAVINGAPGAAGPVLNHYNQEAVEKFLNRMSDNLFPAIKDLKPFRAMFCDSMELEGANWCRDFPAEFKRRRGYELEPYLPFILFRVGGMGTPINSGDITQLSGIAAEEVSRVRYDFIITCLDVMRDRFLIPYTKWCNKHGFKSRVQTYGREFHPLEASMEIDIPECETWLWAHDNSSNRDFANNPTYTNVNKFVASAAHYSNKNIVSCEEVTNTNVVFNATLERIKITGDQSNLSGVNHSILHGFNYTPLEAPFPGWVRYGTFFNERNTWWQFFKLWAAYKARVSTIFQETEAFADIAVMHPLADMWTTYGTVRDPFPEKHFPSYQYKVWESIHKNGNSCDYTSEGIIQKSVVENGFLRYNKRKYHTLILIEVETMMPATAVKLADFVKKGGKLIFIEKEPYKSPGLTKNYKANDKKVAQTIASIKQSYRSQVFKVSAPADNDVIGWFKGIQQQCGIRPYMQIDRPETHVSQIRHQAEGKDIFFVSNCSTDERFSLKATFPDSKGTPCLWDAETGERYRYPGAEGNTLTIDLPPATSQLIVFDVQADVADYPALPAEKQAGAELKGWTLRLEHINGTTQQKEITSLFDLSEDETTRSFAGALYYEKKLTGDAAAYHWLDLGKVYGVSEVMLGDEKLGCHWYGRHLYRLPENVAGKKLSIKITTTLGNFLKSSPENKVGHGWAKGQVWTSAGMLGPVKLV</sequence>
<dbReference type="Pfam" id="PF17132">
    <property type="entry name" value="Glyco_hydro_106"/>
    <property type="match status" value="2"/>
</dbReference>
<name>A0A5J4SZ46_9ZZZZ</name>
<comment type="caution">
    <text evidence="1">The sequence shown here is derived from an EMBL/GenBank/DDBJ whole genome shotgun (WGS) entry which is preliminary data.</text>
</comment>
<reference evidence="1" key="1">
    <citation type="submission" date="2019-03" db="EMBL/GenBank/DDBJ databases">
        <title>Single cell metagenomics reveals metabolic interactions within the superorganism composed of flagellate Streblomastix strix and complex community of Bacteroidetes bacteria on its surface.</title>
        <authorList>
            <person name="Treitli S.C."/>
            <person name="Kolisko M."/>
            <person name="Husnik F."/>
            <person name="Keeling P."/>
            <person name="Hampl V."/>
        </authorList>
    </citation>
    <scope>NUCLEOTIDE SEQUENCE</scope>
    <source>
        <strain evidence="1">STM</strain>
    </source>
</reference>
<dbReference type="PANTHER" id="PTHR36848:SF2">
    <property type="entry name" value="SECRETED PROTEIN"/>
    <property type="match status" value="1"/>
</dbReference>
<evidence type="ECO:0008006" key="2">
    <source>
        <dbReference type="Google" id="ProtNLM"/>
    </source>
</evidence>
<dbReference type="EMBL" id="SNRY01000014">
    <property type="protein sequence ID" value="KAA6351449.1"/>
    <property type="molecule type" value="Genomic_DNA"/>
</dbReference>
<dbReference type="PANTHER" id="PTHR36848">
    <property type="entry name" value="DNA-BINDING PROTEIN (PUTATIVE SECRETED PROTEIN)-RELATED"/>
    <property type="match status" value="1"/>
</dbReference>
<organism evidence="1">
    <name type="scientific">termite gut metagenome</name>
    <dbReference type="NCBI Taxonomy" id="433724"/>
    <lineage>
        <taxon>unclassified sequences</taxon>
        <taxon>metagenomes</taxon>
        <taxon>organismal metagenomes</taxon>
    </lineage>
</organism>